<evidence type="ECO:0000313" key="13">
    <source>
        <dbReference type="Proteomes" id="UP000094969"/>
    </source>
</evidence>
<keyword evidence="13" id="KW-1185">Reference proteome</keyword>
<dbReference type="GO" id="GO:0022857">
    <property type="term" value="F:transmembrane transporter activity"/>
    <property type="evidence" value="ECO:0007669"/>
    <property type="project" value="UniProtKB-UniRule"/>
</dbReference>
<dbReference type="STRING" id="1526658.BHK69_23300"/>
<dbReference type="Proteomes" id="UP000094969">
    <property type="component" value="Chromosome"/>
</dbReference>
<dbReference type="RefSeq" id="WP_069692182.1">
    <property type="nucleotide sequence ID" value="NZ_CP017147.1"/>
</dbReference>
<dbReference type="EMBL" id="CP017147">
    <property type="protein sequence ID" value="AOO82980.1"/>
    <property type="molecule type" value="Genomic_DNA"/>
</dbReference>
<feature type="transmembrane region" description="Helical" evidence="9">
    <location>
        <begin position="526"/>
        <end position="546"/>
    </location>
</feature>
<keyword evidence="6 9" id="KW-1133">Transmembrane helix</keyword>
<feature type="transmembrane region" description="Helical" evidence="9">
    <location>
        <begin position="552"/>
        <end position="574"/>
    </location>
</feature>
<organism evidence="12 13">
    <name type="scientific">Bosea vaviloviae</name>
    <dbReference type="NCBI Taxonomy" id="1526658"/>
    <lineage>
        <taxon>Bacteria</taxon>
        <taxon>Pseudomonadati</taxon>
        <taxon>Pseudomonadota</taxon>
        <taxon>Alphaproteobacteria</taxon>
        <taxon>Hyphomicrobiales</taxon>
        <taxon>Boseaceae</taxon>
        <taxon>Bosea</taxon>
    </lineage>
</organism>
<evidence type="ECO:0000313" key="12">
    <source>
        <dbReference type="EMBL" id="AOO82980.1"/>
    </source>
</evidence>
<keyword evidence="2 8" id="KW-0813">Transport</keyword>
<accession>A0A1D7U6H9</accession>
<dbReference type="PANTHER" id="PTHR33362:SF2">
    <property type="entry name" value="TRAP TRANSPORTER LARGE PERMEASE PROTEIN"/>
    <property type="match status" value="1"/>
</dbReference>
<dbReference type="OrthoDB" id="7374726at2"/>
<dbReference type="NCBIfam" id="TIGR00786">
    <property type="entry name" value="dctM"/>
    <property type="match status" value="1"/>
</dbReference>
<dbReference type="KEGG" id="bvv:BHK69_23300"/>
<feature type="transmembrane region" description="Helical" evidence="9">
    <location>
        <begin position="170"/>
        <end position="187"/>
    </location>
</feature>
<sequence>MTSLATSSLVPKPSLRRRAERGLSCLVTGLEWLGAIILAVLFAVVMAAVLRRYVFGGGFVWSDELAIWLNVALVAVGAPLAATSALAMRLDVIVRLLPAGVQRLASIFADAVAVHGSLVLAFGGASVVALVGGSSTVLGLPESLRFAAFALGGGLTVVVVLWRAALDSSWPAALASLLLGIGFYLAAQSVTGFFVETPSLVAASLAGLGLILGAPLPYALLAGVSLSGAFGGLLPEPAIVQNTVSGVSKFLLLAIPFFLLAGELLTAGGLAERLVRFAASLVGHWRAGLAQTTLMSSVLFSGASGSSVANAAFGAKVMAPALIARGYPPAHAAGIVAGVSMLDNIIPPSIAFLILATATNLSVGSLLVGGFVAGGVLALALAIGIHLSVREVVDAAPKASGQERAKSFVSALPAIGLGVVVVVGIRFGVVTVTEASALAVAYALVACLALRSLNIGTVFGALRKSATEAAAVGMLIGASAPFAFLLAVDRVSDQMAGLVTALGGGPYAVMLLANLVLLVAGLFLDIGAAILLLAPLLLPVAISAGLDPIQFGVILVVNLMIHGLTPPLGILVYVVSGITRVPASAVFRAVLPLLATLLVALAILCLGAAAWPSLPPSFKELF</sequence>
<name>A0A1D7U6H9_9HYPH</name>
<feature type="transmembrane region" description="Helical" evidence="9">
    <location>
        <begin position="408"/>
        <end position="427"/>
    </location>
</feature>
<comment type="subcellular location">
    <subcellularLocation>
        <location evidence="1 8">Cell inner membrane</location>
        <topology evidence="1 8">Multi-pass membrane protein</topology>
    </subcellularLocation>
</comment>
<keyword evidence="7 9" id="KW-0472">Membrane</keyword>
<feature type="transmembrane region" description="Helical" evidence="9">
    <location>
        <begin position="332"/>
        <end position="355"/>
    </location>
</feature>
<dbReference type="InterPro" id="IPR010656">
    <property type="entry name" value="DctM"/>
</dbReference>
<feature type="transmembrane region" description="Helical" evidence="9">
    <location>
        <begin position="586"/>
        <end position="611"/>
    </location>
</feature>
<dbReference type="PANTHER" id="PTHR33362">
    <property type="entry name" value="SIALIC ACID TRAP TRANSPORTER PERMEASE PROTEIN SIAT-RELATED"/>
    <property type="match status" value="1"/>
</dbReference>
<evidence type="ECO:0000256" key="9">
    <source>
        <dbReference type="SAM" id="Phobius"/>
    </source>
</evidence>
<dbReference type="GO" id="GO:0005886">
    <property type="term" value="C:plasma membrane"/>
    <property type="evidence" value="ECO:0007669"/>
    <property type="project" value="UniProtKB-SubCell"/>
</dbReference>
<keyword evidence="5 9" id="KW-0812">Transmembrane</keyword>
<feature type="transmembrane region" description="Helical" evidence="9">
    <location>
        <begin position="469"/>
        <end position="488"/>
    </location>
</feature>
<feature type="transmembrane region" description="Helical" evidence="9">
    <location>
        <begin position="199"/>
        <end position="230"/>
    </location>
</feature>
<proteinExistence type="predicted"/>
<evidence type="ECO:0000256" key="5">
    <source>
        <dbReference type="ARBA" id="ARBA00022692"/>
    </source>
</evidence>
<feature type="transmembrane region" description="Helical" evidence="9">
    <location>
        <begin position="144"/>
        <end position="164"/>
    </location>
</feature>
<comment type="function">
    <text evidence="8">Part of the tripartite ATP-independent periplasmic (TRAP) transport system.</text>
</comment>
<feature type="domain" description="Tripartite ATP-independent periplasmic transporters DctQ component" evidence="10">
    <location>
        <begin position="41"/>
        <end position="163"/>
    </location>
</feature>
<dbReference type="Pfam" id="PF04290">
    <property type="entry name" value="DctQ"/>
    <property type="match status" value="1"/>
</dbReference>
<dbReference type="AlphaFoldDB" id="A0A1D7U6H9"/>
<evidence type="ECO:0000256" key="6">
    <source>
        <dbReference type="ARBA" id="ARBA00022989"/>
    </source>
</evidence>
<dbReference type="InterPro" id="IPR055348">
    <property type="entry name" value="DctQ"/>
</dbReference>
<keyword evidence="3" id="KW-1003">Cell membrane</keyword>
<evidence type="ECO:0000256" key="1">
    <source>
        <dbReference type="ARBA" id="ARBA00004429"/>
    </source>
</evidence>
<evidence type="ECO:0000256" key="7">
    <source>
        <dbReference type="ARBA" id="ARBA00023136"/>
    </source>
</evidence>
<evidence type="ECO:0000256" key="3">
    <source>
        <dbReference type="ARBA" id="ARBA00022475"/>
    </source>
</evidence>
<feature type="domain" description="TRAP C4-dicarboxylate transport system permease DctM subunit" evidence="11">
    <location>
        <begin position="210"/>
        <end position="604"/>
    </location>
</feature>
<feature type="transmembrane region" description="Helical" evidence="9">
    <location>
        <begin position="494"/>
        <end position="519"/>
    </location>
</feature>
<evidence type="ECO:0000259" key="11">
    <source>
        <dbReference type="Pfam" id="PF06808"/>
    </source>
</evidence>
<protein>
    <submittedName>
        <fullName evidence="12">ABC transporter permease</fullName>
    </submittedName>
</protein>
<evidence type="ECO:0000256" key="4">
    <source>
        <dbReference type="ARBA" id="ARBA00022519"/>
    </source>
</evidence>
<reference evidence="12 13" key="1">
    <citation type="journal article" date="2015" name="Antonie Van Leeuwenhoek">
        <title>Bosea vaviloviae sp. nov., a new species of slow-growing rhizobia isolated from nodules of the relict species Vavilovia formosa (Stev.) Fed.</title>
        <authorList>
            <person name="Safronova V.I."/>
            <person name="Kuznetsova I.G."/>
            <person name="Sazanova A.L."/>
            <person name="Kimeklis A.K."/>
            <person name="Belimov A.A."/>
            <person name="Andronov E.E."/>
            <person name="Pinaev A.G."/>
            <person name="Chizhevskaya E.P."/>
            <person name="Pukhaev A.R."/>
            <person name="Popov K.P."/>
            <person name="Willems A."/>
            <person name="Tikhonovich I.A."/>
        </authorList>
    </citation>
    <scope>NUCLEOTIDE SEQUENCE [LARGE SCALE GENOMIC DNA]</scope>
    <source>
        <strain evidence="12 13">Vaf18</strain>
    </source>
</reference>
<dbReference type="InterPro" id="IPR004681">
    <property type="entry name" value="TRAP_DctM"/>
</dbReference>
<evidence type="ECO:0000256" key="2">
    <source>
        <dbReference type="ARBA" id="ARBA00022448"/>
    </source>
</evidence>
<feature type="transmembrane region" description="Helical" evidence="9">
    <location>
        <begin position="250"/>
        <end position="271"/>
    </location>
</feature>
<gene>
    <name evidence="12" type="ORF">BHK69_23300</name>
</gene>
<evidence type="ECO:0000259" key="10">
    <source>
        <dbReference type="Pfam" id="PF04290"/>
    </source>
</evidence>
<feature type="transmembrane region" description="Helical" evidence="9">
    <location>
        <begin position="439"/>
        <end position="462"/>
    </location>
</feature>
<feature type="transmembrane region" description="Helical" evidence="9">
    <location>
        <begin position="65"/>
        <end position="87"/>
    </location>
</feature>
<feature type="transmembrane region" description="Helical" evidence="9">
    <location>
        <begin position="32"/>
        <end position="53"/>
    </location>
</feature>
<dbReference type="Pfam" id="PF06808">
    <property type="entry name" value="DctM"/>
    <property type="match status" value="1"/>
</dbReference>
<keyword evidence="4 8" id="KW-0997">Cell inner membrane</keyword>
<feature type="transmembrane region" description="Helical" evidence="9">
    <location>
        <begin position="107"/>
        <end position="132"/>
    </location>
</feature>
<evidence type="ECO:0000256" key="8">
    <source>
        <dbReference type="RuleBase" id="RU369079"/>
    </source>
</evidence>
<feature type="transmembrane region" description="Helical" evidence="9">
    <location>
        <begin position="361"/>
        <end position="387"/>
    </location>
</feature>